<evidence type="ECO:0000313" key="3">
    <source>
        <dbReference type="EMBL" id="MCI3274437.1"/>
    </source>
</evidence>
<keyword evidence="1" id="KW-0378">Hydrolase</keyword>
<dbReference type="InterPro" id="IPR052016">
    <property type="entry name" value="Bact_Sigma-Reg"/>
</dbReference>
<reference evidence="3" key="1">
    <citation type="submission" date="2022-03" db="EMBL/GenBank/DDBJ databases">
        <title>Streptomyces 7R015 and 7R016 isolated from Barleria lupulina in Thailand.</title>
        <authorList>
            <person name="Kanchanasin P."/>
            <person name="Phongsopitanun W."/>
            <person name="Tanasupawat S."/>
        </authorList>
    </citation>
    <scope>NUCLEOTIDE SEQUENCE</scope>
    <source>
        <strain evidence="3">7R015</strain>
    </source>
</reference>
<dbReference type="Pfam" id="PF07228">
    <property type="entry name" value="SpoIIE"/>
    <property type="match status" value="1"/>
</dbReference>
<dbReference type="InterPro" id="IPR036457">
    <property type="entry name" value="PPM-type-like_dom_sf"/>
</dbReference>
<evidence type="ECO:0000313" key="4">
    <source>
        <dbReference type="Proteomes" id="UP001165269"/>
    </source>
</evidence>
<gene>
    <name evidence="3" type="ORF">MQP27_25390</name>
</gene>
<dbReference type="InterPro" id="IPR001932">
    <property type="entry name" value="PPM-type_phosphatase-like_dom"/>
</dbReference>
<dbReference type="Proteomes" id="UP001165269">
    <property type="component" value="Unassembled WGS sequence"/>
</dbReference>
<dbReference type="SMART" id="SM00331">
    <property type="entry name" value="PP2C_SIG"/>
    <property type="match status" value="1"/>
</dbReference>
<organism evidence="3 4">
    <name type="scientific">Streptomyces cylindrosporus</name>
    <dbReference type="NCBI Taxonomy" id="2927583"/>
    <lineage>
        <taxon>Bacteria</taxon>
        <taxon>Bacillati</taxon>
        <taxon>Actinomycetota</taxon>
        <taxon>Actinomycetes</taxon>
        <taxon>Kitasatosporales</taxon>
        <taxon>Streptomycetaceae</taxon>
        <taxon>Streptomyces</taxon>
    </lineage>
</organism>
<name>A0ABS9YB41_9ACTN</name>
<dbReference type="SUPFAM" id="SSF81606">
    <property type="entry name" value="PP2C-like"/>
    <property type="match status" value="1"/>
</dbReference>
<dbReference type="EMBL" id="JALDAY010000007">
    <property type="protein sequence ID" value="MCI3274437.1"/>
    <property type="molecule type" value="Genomic_DNA"/>
</dbReference>
<accession>A0ABS9YB41</accession>
<proteinExistence type="predicted"/>
<dbReference type="PANTHER" id="PTHR43156:SF2">
    <property type="entry name" value="STAGE II SPORULATION PROTEIN E"/>
    <property type="match status" value="1"/>
</dbReference>
<dbReference type="Gene3D" id="3.60.40.10">
    <property type="entry name" value="PPM-type phosphatase domain"/>
    <property type="match status" value="1"/>
</dbReference>
<dbReference type="RefSeq" id="WP_242767740.1">
    <property type="nucleotide sequence ID" value="NZ_JALDAY010000007.1"/>
</dbReference>
<comment type="caution">
    <text evidence="3">The sequence shown here is derived from an EMBL/GenBank/DDBJ whole genome shotgun (WGS) entry which is preliminary data.</text>
</comment>
<evidence type="ECO:0000259" key="2">
    <source>
        <dbReference type="SMART" id="SM00331"/>
    </source>
</evidence>
<evidence type="ECO:0000256" key="1">
    <source>
        <dbReference type="ARBA" id="ARBA00022801"/>
    </source>
</evidence>
<dbReference type="PANTHER" id="PTHR43156">
    <property type="entry name" value="STAGE II SPORULATION PROTEIN E-RELATED"/>
    <property type="match status" value="1"/>
</dbReference>
<feature type="domain" description="PPM-type phosphatase" evidence="2">
    <location>
        <begin position="123"/>
        <end position="347"/>
    </location>
</feature>
<keyword evidence="4" id="KW-1185">Reference proteome</keyword>
<protein>
    <submittedName>
        <fullName evidence="3">Serine/threonine-protein phosphatase</fullName>
    </submittedName>
</protein>
<sequence length="370" mass="39117">MAIPVALIVAITVADVLSPESVHLGPLLVVAPALTASFGSSRLTALVGGLAVAALVAISVIRNSVLTLNHESQVAALLIVSAFTVLFCRLRERHLAELAQVRSVAEAAQRVLLRPLPELIGDVRIASAYRAATDQARIGGDLYAALRTPRGTRLLIGDVRGKGLPAIEEAALVLGAFRSAAHREPTLPELRTELEDTVCWNLLQPPADPTAADESFITAVLVDIPDDGSAIEVLNCGHPPPLFVHAGRVTALAPRQYATPIGMCLPQAPNGDVDTFPFAPGDTLVLYTDGVSEARDPAGRFYPLADRLDAWTDTESPEELLAHVRGDLNGFCKGTFDDDAAIVVLRREGVTGDRNPTALEADRPSPVSPG</sequence>